<sequence length="86" mass="9945">MPSNSICENYRGYQIIATGEACEVLRDNGRIDRFAREYLRLDVPAELVLALLIDEAEERIDAIFTATECPPHLTARRQWRDRPLAR</sequence>
<reference evidence="1" key="1">
    <citation type="submission" date="2020-10" db="EMBL/GenBank/DDBJ databases">
        <title>Phylogeny of dyella-like bacteria.</title>
        <authorList>
            <person name="Fu J."/>
        </authorList>
    </citation>
    <scope>NUCLEOTIDE SEQUENCE</scope>
    <source>
        <strain evidence="1">DHOC52</strain>
    </source>
</reference>
<name>A0ABS2JZV7_9GAMM</name>
<gene>
    <name evidence="1" type="ORF">ISP19_01380</name>
</gene>
<organism evidence="1 2">
    <name type="scientific">Dyella flava</name>
    <dbReference type="NCBI Taxonomy" id="1920170"/>
    <lineage>
        <taxon>Bacteria</taxon>
        <taxon>Pseudomonadati</taxon>
        <taxon>Pseudomonadota</taxon>
        <taxon>Gammaproteobacteria</taxon>
        <taxon>Lysobacterales</taxon>
        <taxon>Rhodanobacteraceae</taxon>
        <taxon>Dyella</taxon>
    </lineage>
</organism>
<dbReference type="EMBL" id="JADIKE010000019">
    <property type="protein sequence ID" value="MBM7124018.1"/>
    <property type="molecule type" value="Genomic_DNA"/>
</dbReference>
<evidence type="ECO:0000313" key="2">
    <source>
        <dbReference type="Proteomes" id="UP001430149"/>
    </source>
</evidence>
<dbReference type="RefSeq" id="WP_204678844.1">
    <property type="nucleotide sequence ID" value="NZ_BSNR01000009.1"/>
</dbReference>
<dbReference type="Proteomes" id="UP001430149">
    <property type="component" value="Unassembled WGS sequence"/>
</dbReference>
<keyword evidence="2" id="KW-1185">Reference proteome</keyword>
<comment type="caution">
    <text evidence="1">The sequence shown here is derived from an EMBL/GenBank/DDBJ whole genome shotgun (WGS) entry which is preliminary data.</text>
</comment>
<evidence type="ECO:0000313" key="1">
    <source>
        <dbReference type="EMBL" id="MBM7124018.1"/>
    </source>
</evidence>
<accession>A0ABS2JZV7</accession>
<protein>
    <submittedName>
        <fullName evidence="1">Uncharacterized protein</fullName>
    </submittedName>
</protein>
<proteinExistence type="predicted"/>